<dbReference type="PANTHER" id="PTHR46383">
    <property type="entry name" value="ASPARTATE AMINOTRANSFERASE"/>
    <property type="match status" value="1"/>
</dbReference>
<dbReference type="PANTHER" id="PTHR46383:SF1">
    <property type="entry name" value="ASPARTATE AMINOTRANSFERASE"/>
    <property type="match status" value="1"/>
</dbReference>
<dbReference type="InterPro" id="IPR004839">
    <property type="entry name" value="Aminotransferase_I/II_large"/>
</dbReference>
<accession>A0AAN9A2K2</accession>
<comment type="similarity">
    <text evidence="2">Belongs to the class-I pyridoxal-phosphate-dependent aminotransferase family.</text>
</comment>
<sequence>MRRLFGSLYHRNKNSDGSVKCVRLMFELYYVKKLRLHNRHLIYSKSYDTATFECFVFAAPLAVSEVCRRKSIIVLSDEIYARLTFNRQHATIVKHYPEGTILTSGISKWASAGGWRLGYAHFPSHLSKLMAAVRSGASHTYSCAPAPMQFGVAKVGWLNSLRQHSWVLSSQPLDCIHYVTGMAVLIIH</sequence>
<keyword evidence="8" id="KW-1185">Reference proteome</keyword>
<dbReference type="GO" id="GO:0006520">
    <property type="term" value="P:amino acid metabolic process"/>
    <property type="evidence" value="ECO:0007669"/>
    <property type="project" value="InterPro"/>
</dbReference>
<comment type="cofactor">
    <cofactor evidence="1">
        <name>pyridoxal 5'-phosphate</name>
        <dbReference type="ChEBI" id="CHEBI:597326"/>
    </cofactor>
</comment>
<dbReference type="SUPFAM" id="SSF53383">
    <property type="entry name" value="PLP-dependent transferases"/>
    <property type="match status" value="1"/>
</dbReference>
<reference evidence="7 8" key="1">
    <citation type="submission" date="2023-11" db="EMBL/GenBank/DDBJ databases">
        <title>Halocaridina rubra genome assembly.</title>
        <authorList>
            <person name="Smith C."/>
        </authorList>
    </citation>
    <scope>NUCLEOTIDE SEQUENCE [LARGE SCALE GENOMIC DNA]</scope>
    <source>
        <strain evidence="7">EP-1</strain>
        <tissue evidence="7">Whole</tissue>
    </source>
</reference>
<dbReference type="AlphaFoldDB" id="A0AAN9A2K2"/>
<dbReference type="InterPro" id="IPR015424">
    <property type="entry name" value="PyrdxlP-dep_Trfase"/>
</dbReference>
<dbReference type="InterPro" id="IPR004838">
    <property type="entry name" value="NHTrfase_class1_PyrdxlP-BS"/>
</dbReference>
<dbReference type="GO" id="GO:0030170">
    <property type="term" value="F:pyridoxal phosphate binding"/>
    <property type="evidence" value="ECO:0007669"/>
    <property type="project" value="InterPro"/>
</dbReference>
<proteinExistence type="inferred from homology"/>
<keyword evidence="4" id="KW-0808">Transferase</keyword>
<feature type="domain" description="Aminotransferase class I/classII large" evidence="6">
    <location>
        <begin position="63"/>
        <end position="150"/>
    </location>
</feature>
<dbReference type="InterPro" id="IPR050596">
    <property type="entry name" value="AspAT/PAT-like"/>
</dbReference>
<dbReference type="GO" id="GO:0008483">
    <property type="term" value="F:transaminase activity"/>
    <property type="evidence" value="ECO:0007669"/>
    <property type="project" value="UniProtKB-KW"/>
</dbReference>
<keyword evidence="5" id="KW-0663">Pyridoxal phosphate</keyword>
<protein>
    <recommendedName>
        <fullName evidence="6">Aminotransferase class I/classII large domain-containing protein</fullName>
    </recommendedName>
</protein>
<evidence type="ECO:0000256" key="1">
    <source>
        <dbReference type="ARBA" id="ARBA00001933"/>
    </source>
</evidence>
<evidence type="ECO:0000313" key="8">
    <source>
        <dbReference type="Proteomes" id="UP001381693"/>
    </source>
</evidence>
<evidence type="ECO:0000313" key="7">
    <source>
        <dbReference type="EMBL" id="KAK7072758.1"/>
    </source>
</evidence>
<dbReference type="Gene3D" id="3.40.640.10">
    <property type="entry name" value="Type I PLP-dependent aspartate aminotransferase-like (Major domain)"/>
    <property type="match status" value="1"/>
</dbReference>
<gene>
    <name evidence="7" type="ORF">SK128_010766</name>
</gene>
<evidence type="ECO:0000256" key="5">
    <source>
        <dbReference type="ARBA" id="ARBA00022898"/>
    </source>
</evidence>
<organism evidence="7 8">
    <name type="scientific">Halocaridina rubra</name>
    <name type="common">Hawaiian red shrimp</name>
    <dbReference type="NCBI Taxonomy" id="373956"/>
    <lineage>
        <taxon>Eukaryota</taxon>
        <taxon>Metazoa</taxon>
        <taxon>Ecdysozoa</taxon>
        <taxon>Arthropoda</taxon>
        <taxon>Crustacea</taxon>
        <taxon>Multicrustacea</taxon>
        <taxon>Malacostraca</taxon>
        <taxon>Eumalacostraca</taxon>
        <taxon>Eucarida</taxon>
        <taxon>Decapoda</taxon>
        <taxon>Pleocyemata</taxon>
        <taxon>Caridea</taxon>
        <taxon>Atyoidea</taxon>
        <taxon>Atyidae</taxon>
        <taxon>Halocaridina</taxon>
    </lineage>
</organism>
<name>A0AAN9A2K2_HALRR</name>
<evidence type="ECO:0000259" key="6">
    <source>
        <dbReference type="Pfam" id="PF00155"/>
    </source>
</evidence>
<keyword evidence="3" id="KW-0032">Aminotransferase</keyword>
<dbReference type="EMBL" id="JAXCGZ010013349">
    <property type="protein sequence ID" value="KAK7072758.1"/>
    <property type="molecule type" value="Genomic_DNA"/>
</dbReference>
<dbReference type="Proteomes" id="UP001381693">
    <property type="component" value="Unassembled WGS sequence"/>
</dbReference>
<comment type="caution">
    <text evidence="7">The sequence shown here is derived from an EMBL/GenBank/DDBJ whole genome shotgun (WGS) entry which is preliminary data.</text>
</comment>
<dbReference type="InterPro" id="IPR015421">
    <property type="entry name" value="PyrdxlP-dep_Trfase_major"/>
</dbReference>
<evidence type="ECO:0000256" key="3">
    <source>
        <dbReference type="ARBA" id="ARBA00022576"/>
    </source>
</evidence>
<dbReference type="PROSITE" id="PS00105">
    <property type="entry name" value="AA_TRANSFER_CLASS_1"/>
    <property type="match status" value="1"/>
</dbReference>
<dbReference type="Pfam" id="PF00155">
    <property type="entry name" value="Aminotran_1_2"/>
    <property type="match status" value="1"/>
</dbReference>
<evidence type="ECO:0000256" key="2">
    <source>
        <dbReference type="ARBA" id="ARBA00007441"/>
    </source>
</evidence>
<evidence type="ECO:0000256" key="4">
    <source>
        <dbReference type="ARBA" id="ARBA00022679"/>
    </source>
</evidence>